<reference evidence="3" key="1">
    <citation type="journal article" date="2019" name="Int. J. Syst. Evol. Microbiol.">
        <title>The Global Catalogue of Microorganisms (GCM) 10K type strain sequencing project: providing services to taxonomists for standard genome sequencing and annotation.</title>
        <authorList>
            <consortium name="The Broad Institute Genomics Platform"/>
            <consortium name="The Broad Institute Genome Sequencing Center for Infectious Disease"/>
            <person name="Wu L."/>
            <person name="Ma J."/>
        </authorList>
    </citation>
    <scope>NUCLEOTIDE SEQUENCE [LARGE SCALE GENOMIC DNA]</scope>
    <source>
        <strain evidence="3">JCM 17452</strain>
    </source>
</reference>
<dbReference type="PANTHER" id="PTHR33164:SF101">
    <property type="entry name" value="TRANSCRIPTIONAL REPRESSOR MPRA"/>
    <property type="match status" value="1"/>
</dbReference>
<dbReference type="InterPro" id="IPR039422">
    <property type="entry name" value="MarR/SlyA-like"/>
</dbReference>
<sequence length="153" mass="17526">MKIEKLLKTSSNLPLSKKVVVNILYTYGIVNGKLNDVLKPYDISIQQFNVLRILRGQNGKPASLSTVQERMINNMSNTTRLIDKLIKKRYVEKEINQTNKRKIDIIITNQGTDFLNEIDNLIDSTEKDIVNSLSKDETLELIRLLGKLRLIAN</sequence>
<dbReference type="Gene3D" id="1.10.10.10">
    <property type="entry name" value="Winged helix-like DNA-binding domain superfamily/Winged helix DNA-binding domain"/>
    <property type="match status" value="1"/>
</dbReference>
<dbReference type="EMBL" id="BAABAV010000004">
    <property type="protein sequence ID" value="GAA4270695.1"/>
    <property type="molecule type" value="Genomic_DNA"/>
</dbReference>
<dbReference type="InterPro" id="IPR000835">
    <property type="entry name" value="HTH_MarR-typ"/>
</dbReference>
<dbReference type="Proteomes" id="UP001500027">
    <property type="component" value="Unassembled WGS sequence"/>
</dbReference>
<dbReference type="InterPro" id="IPR036390">
    <property type="entry name" value="WH_DNA-bd_sf"/>
</dbReference>
<organism evidence="2 3">
    <name type="scientific">Hyunsoonleella aestuarii</name>
    <dbReference type="NCBI Taxonomy" id="912802"/>
    <lineage>
        <taxon>Bacteria</taxon>
        <taxon>Pseudomonadati</taxon>
        <taxon>Bacteroidota</taxon>
        <taxon>Flavobacteriia</taxon>
        <taxon>Flavobacteriales</taxon>
        <taxon>Flavobacteriaceae</taxon>
    </lineage>
</organism>
<dbReference type="SMART" id="SM00347">
    <property type="entry name" value="HTH_MARR"/>
    <property type="match status" value="1"/>
</dbReference>
<dbReference type="RefSeq" id="WP_139003074.1">
    <property type="nucleotide sequence ID" value="NZ_BAABAV010000004.1"/>
</dbReference>
<keyword evidence="3" id="KW-1185">Reference proteome</keyword>
<gene>
    <name evidence="2" type="ORF">GCM10022257_27960</name>
</gene>
<evidence type="ECO:0000313" key="2">
    <source>
        <dbReference type="EMBL" id="GAA4270695.1"/>
    </source>
</evidence>
<dbReference type="InterPro" id="IPR036388">
    <property type="entry name" value="WH-like_DNA-bd_sf"/>
</dbReference>
<comment type="caution">
    <text evidence="2">The sequence shown here is derived from an EMBL/GenBank/DDBJ whole genome shotgun (WGS) entry which is preliminary data.</text>
</comment>
<dbReference type="SUPFAM" id="SSF46785">
    <property type="entry name" value="Winged helix' DNA-binding domain"/>
    <property type="match status" value="1"/>
</dbReference>
<dbReference type="PANTHER" id="PTHR33164">
    <property type="entry name" value="TRANSCRIPTIONAL REGULATOR, MARR FAMILY"/>
    <property type="match status" value="1"/>
</dbReference>
<proteinExistence type="predicted"/>
<accession>A0ABP8EEV3</accession>
<dbReference type="PRINTS" id="PR00598">
    <property type="entry name" value="HTHMARR"/>
</dbReference>
<evidence type="ECO:0000313" key="3">
    <source>
        <dbReference type="Proteomes" id="UP001500027"/>
    </source>
</evidence>
<evidence type="ECO:0000259" key="1">
    <source>
        <dbReference type="PROSITE" id="PS50995"/>
    </source>
</evidence>
<feature type="domain" description="HTH marR-type" evidence="1">
    <location>
        <begin position="1"/>
        <end position="150"/>
    </location>
</feature>
<dbReference type="Pfam" id="PF01047">
    <property type="entry name" value="MarR"/>
    <property type="match status" value="1"/>
</dbReference>
<name>A0ABP8EEV3_9FLAO</name>
<dbReference type="PROSITE" id="PS50995">
    <property type="entry name" value="HTH_MARR_2"/>
    <property type="match status" value="1"/>
</dbReference>
<protein>
    <submittedName>
        <fullName evidence="2">MarR family transcriptional regulator</fullName>
    </submittedName>
</protein>